<sequence length="313" mass="35110">MTTREQIVALRRLGFNRLSMGVQDFAPEVQRAVHRVQTFEWTRDLVHAARAEGFASVNIDLIYGLPYQTLDGFGATLDRVLEIRPDRVACYSFAFVPWIKAHMKHLPAESLPGPALKLGLLALTMRRFAAAGYRQIGMDHFALPEDELSRAVEARTLHRNFMGYTVQSARDMVAVGISGIGDVQGAYVQNGKKLPDYEAAVTSGRFPVERGHRLDRDDEVRRHVITELMCNGHLDMREVERRFSLSFADTFATELEDLTGPASPAADGLVLVTPEAIDVTPLGRLFVRNVCMTFDRYLRSGTARQRPTFSRTV</sequence>
<evidence type="ECO:0000256" key="9">
    <source>
        <dbReference type="ARBA" id="ARBA00022490"/>
    </source>
</evidence>
<keyword evidence="12 20" id="KW-0560">Oxidoreductase</keyword>
<dbReference type="NCBIfam" id="TIGR00538">
    <property type="entry name" value="hemN"/>
    <property type="match status" value="1"/>
</dbReference>
<comment type="catalytic activity">
    <reaction evidence="17">
        <text>coproporphyrinogen III + 2 S-adenosyl-L-methionine = protoporphyrinogen IX + 2 5'-deoxyadenosine + 2 L-methionine + 2 CO2</text>
        <dbReference type="Rhea" id="RHEA:15425"/>
        <dbReference type="ChEBI" id="CHEBI:16526"/>
        <dbReference type="ChEBI" id="CHEBI:17319"/>
        <dbReference type="ChEBI" id="CHEBI:57307"/>
        <dbReference type="ChEBI" id="CHEBI:57309"/>
        <dbReference type="ChEBI" id="CHEBI:57844"/>
        <dbReference type="ChEBI" id="CHEBI:59789"/>
        <dbReference type="EC" id="1.3.98.3"/>
    </reaction>
</comment>
<evidence type="ECO:0000313" key="21">
    <source>
        <dbReference type="Proteomes" id="UP000316609"/>
    </source>
</evidence>
<keyword evidence="8" id="KW-0004">4Fe-4S</keyword>
<dbReference type="Proteomes" id="UP000316609">
    <property type="component" value="Unassembled WGS sequence"/>
</dbReference>
<evidence type="ECO:0000256" key="1">
    <source>
        <dbReference type="ARBA" id="ARBA00001966"/>
    </source>
</evidence>
<evidence type="ECO:0000256" key="4">
    <source>
        <dbReference type="ARBA" id="ARBA00005493"/>
    </source>
</evidence>
<accession>A0A538TIN8</accession>
<evidence type="ECO:0000259" key="19">
    <source>
        <dbReference type="Pfam" id="PF06969"/>
    </source>
</evidence>
<dbReference type="PANTHER" id="PTHR13932:SF6">
    <property type="entry name" value="OXYGEN-INDEPENDENT COPROPORPHYRINOGEN III OXIDASE"/>
    <property type="match status" value="1"/>
</dbReference>
<evidence type="ECO:0000256" key="3">
    <source>
        <dbReference type="ARBA" id="ARBA00004785"/>
    </source>
</evidence>
<dbReference type="InterPro" id="IPR010723">
    <property type="entry name" value="HemN_C"/>
</dbReference>
<comment type="subcellular location">
    <subcellularLocation>
        <location evidence="2">Cytoplasm</location>
    </subcellularLocation>
</comment>
<protein>
    <recommendedName>
        <fullName evidence="7">Oxygen-independent coproporphyrinogen III oxidase</fullName>
        <ecNumber evidence="6">1.3.98.3</ecNumber>
    </recommendedName>
    <alternativeName>
        <fullName evidence="16">Coproporphyrinogen III dehydrogenase</fullName>
    </alternativeName>
</protein>
<comment type="caution">
    <text evidence="20">The sequence shown here is derived from an EMBL/GenBank/DDBJ whole genome shotgun (WGS) entry which is preliminary data.</text>
</comment>
<evidence type="ECO:0000256" key="2">
    <source>
        <dbReference type="ARBA" id="ARBA00004496"/>
    </source>
</evidence>
<evidence type="ECO:0000256" key="10">
    <source>
        <dbReference type="ARBA" id="ARBA00022691"/>
    </source>
</evidence>
<dbReference type="FunFam" id="1.10.10.920:FF:000001">
    <property type="entry name" value="Coproporphyrinogen-III oxidase"/>
    <property type="match status" value="1"/>
</dbReference>
<dbReference type="GO" id="GO:0051539">
    <property type="term" value="F:4 iron, 4 sulfur cluster binding"/>
    <property type="evidence" value="ECO:0007669"/>
    <property type="project" value="UniProtKB-KW"/>
</dbReference>
<comment type="similarity">
    <text evidence="4">Belongs to the anaerobic coproporphyrinogen-III oxidase family.</text>
</comment>
<dbReference type="AlphaFoldDB" id="A0A538TIN8"/>
<dbReference type="InterPro" id="IPR058240">
    <property type="entry name" value="rSAM_sf"/>
</dbReference>
<proteinExistence type="inferred from homology"/>
<reference evidence="20 21" key="1">
    <citation type="journal article" date="2019" name="Nat. Microbiol.">
        <title>Mediterranean grassland soil C-N compound turnover is dependent on rainfall and depth, and is mediated by genomically divergent microorganisms.</title>
        <authorList>
            <person name="Diamond S."/>
            <person name="Andeer P.F."/>
            <person name="Li Z."/>
            <person name="Crits-Christoph A."/>
            <person name="Burstein D."/>
            <person name="Anantharaman K."/>
            <person name="Lane K.R."/>
            <person name="Thomas B.C."/>
            <person name="Pan C."/>
            <person name="Northen T.R."/>
            <person name="Banfield J.F."/>
        </authorList>
    </citation>
    <scope>NUCLEOTIDE SEQUENCE [LARGE SCALE GENOMIC DNA]</scope>
    <source>
        <strain evidence="20">WS_8</strain>
    </source>
</reference>
<evidence type="ECO:0000256" key="15">
    <source>
        <dbReference type="ARBA" id="ARBA00023244"/>
    </source>
</evidence>
<keyword evidence="14" id="KW-0411">Iron-sulfur</keyword>
<feature type="domain" description="HemN C-terminal" evidence="19">
    <location>
        <begin position="214"/>
        <end position="286"/>
    </location>
</feature>
<feature type="domain" description="Radical SAM core" evidence="18">
    <location>
        <begin position="3"/>
        <end position="79"/>
    </location>
</feature>
<dbReference type="GO" id="GO:0005737">
    <property type="term" value="C:cytoplasm"/>
    <property type="evidence" value="ECO:0007669"/>
    <property type="project" value="UniProtKB-SubCell"/>
</dbReference>
<dbReference type="GO" id="GO:0006782">
    <property type="term" value="P:protoporphyrinogen IX biosynthetic process"/>
    <property type="evidence" value="ECO:0007669"/>
    <property type="project" value="TreeGrafter"/>
</dbReference>
<keyword evidence="10" id="KW-0949">S-adenosyl-L-methionine</keyword>
<gene>
    <name evidence="20" type="primary">hemN</name>
    <name evidence="20" type="ORF">E6K78_10535</name>
</gene>
<dbReference type="EMBL" id="VBOY01000108">
    <property type="protein sequence ID" value="TMQ63491.1"/>
    <property type="molecule type" value="Genomic_DNA"/>
</dbReference>
<dbReference type="InterPro" id="IPR034505">
    <property type="entry name" value="Coproporphyrinogen-III_oxidase"/>
</dbReference>
<evidence type="ECO:0000256" key="16">
    <source>
        <dbReference type="ARBA" id="ARBA00030263"/>
    </source>
</evidence>
<dbReference type="Pfam" id="PF04055">
    <property type="entry name" value="Radical_SAM"/>
    <property type="match status" value="1"/>
</dbReference>
<dbReference type="InterPro" id="IPR007197">
    <property type="entry name" value="rSAM"/>
</dbReference>
<evidence type="ECO:0000256" key="14">
    <source>
        <dbReference type="ARBA" id="ARBA00023014"/>
    </source>
</evidence>
<evidence type="ECO:0000256" key="11">
    <source>
        <dbReference type="ARBA" id="ARBA00022723"/>
    </source>
</evidence>
<evidence type="ECO:0000256" key="8">
    <source>
        <dbReference type="ARBA" id="ARBA00022485"/>
    </source>
</evidence>
<evidence type="ECO:0000256" key="5">
    <source>
        <dbReference type="ARBA" id="ARBA00011245"/>
    </source>
</evidence>
<dbReference type="GO" id="GO:0051989">
    <property type="term" value="F:coproporphyrinogen dehydrogenase activity"/>
    <property type="evidence" value="ECO:0007669"/>
    <property type="project" value="UniProtKB-EC"/>
</dbReference>
<evidence type="ECO:0000259" key="18">
    <source>
        <dbReference type="Pfam" id="PF04055"/>
    </source>
</evidence>
<dbReference type="Gene3D" id="1.10.10.920">
    <property type="match status" value="1"/>
</dbReference>
<comment type="subunit">
    <text evidence="5">Monomer.</text>
</comment>
<dbReference type="GO" id="GO:0004109">
    <property type="term" value="F:coproporphyrinogen oxidase activity"/>
    <property type="evidence" value="ECO:0007669"/>
    <property type="project" value="InterPro"/>
</dbReference>
<dbReference type="EC" id="1.3.98.3" evidence="6"/>
<name>A0A538TIN8_UNCEI</name>
<evidence type="ECO:0000256" key="6">
    <source>
        <dbReference type="ARBA" id="ARBA00011912"/>
    </source>
</evidence>
<evidence type="ECO:0000256" key="12">
    <source>
        <dbReference type="ARBA" id="ARBA00023002"/>
    </source>
</evidence>
<dbReference type="PANTHER" id="PTHR13932">
    <property type="entry name" value="COPROPORPHYRINIGEN III OXIDASE"/>
    <property type="match status" value="1"/>
</dbReference>
<keyword evidence="13" id="KW-0408">Iron</keyword>
<evidence type="ECO:0000256" key="7">
    <source>
        <dbReference type="ARBA" id="ARBA00020156"/>
    </source>
</evidence>
<keyword evidence="9" id="KW-0963">Cytoplasm</keyword>
<dbReference type="Pfam" id="PF06969">
    <property type="entry name" value="HemN_C"/>
    <property type="match status" value="1"/>
</dbReference>
<evidence type="ECO:0000256" key="13">
    <source>
        <dbReference type="ARBA" id="ARBA00023004"/>
    </source>
</evidence>
<dbReference type="GO" id="GO:0046872">
    <property type="term" value="F:metal ion binding"/>
    <property type="evidence" value="ECO:0007669"/>
    <property type="project" value="UniProtKB-KW"/>
</dbReference>
<evidence type="ECO:0000256" key="17">
    <source>
        <dbReference type="ARBA" id="ARBA00048321"/>
    </source>
</evidence>
<dbReference type="CDD" id="cd01335">
    <property type="entry name" value="Radical_SAM"/>
    <property type="match status" value="1"/>
</dbReference>
<comment type="pathway">
    <text evidence="3">Porphyrin-containing compound metabolism; protoporphyrin-IX biosynthesis; protoporphyrinogen-IX from coproporphyrinogen-III (AdoMet route): step 1/1.</text>
</comment>
<keyword evidence="11" id="KW-0479">Metal-binding</keyword>
<comment type="cofactor">
    <cofactor evidence="1">
        <name>[4Fe-4S] cluster</name>
        <dbReference type="ChEBI" id="CHEBI:49883"/>
    </cofactor>
</comment>
<keyword evidence="15" id="KW-0627">Porphyrin biosynthesis</keyword>
<organism evidence="20 21">
    <name type="scientific">Eiseniibacteriota bacterium</name>
    <dbReference type="NCBI Taxonomy" id="2212470"/>
    <lineage>
        <taxon>Bacteria</taxon>
        <taxon>Candidatus Eiseniibacteriota</taxon>
    </lineage>
</organism>
<dbReference type="InterPro" id="IPR004558">
    <property type="entry name" value="Coprogen_oxidase_HemN"/>
</dbReference>
<dbReference type="Gene3D" id="3.30.750.200">
    <property type="match status" value="1"/>
</dbReference>
<evidence type="ECO:0000313" key="20">
    <source>
        <dbReference type="EMBL" id="TMQ63491.1"/>
    </source>
</evidence>
<dbReference type="SUPFAM" id="SSF102114">
    <property type="entry name" value="Radical SAM enzymes"/>
    <property type="match status" value="1"/>
</dbReference>